<feature type="region of interest" description="Disordered" evidence="1">
    <location>
        <begin position="126"/>
        <end position="148"/>
    </location>
</feature>
<evidence type="ECO:0000256" key="1">
    <source>
        <dbReference type="SAM" id="MobiDB-lite"/>
    </source>
</evidence>
<feature type="compositionally biased region" description="Polar residues" evidence="1">
    <location>
        <begin position="136"/>
        <end position="145"/>
    </location>
</feature>
<proteinExistence type="predicted"/>
<dbReference type="AlphaFoldDB" id="A0A9J5ZBS1"/>
<accession>A0A9J5ZBS1</accession>
<evidence type="ECO:0000313" key="2">
    <source>
        <dbReference type="EMBL" id="KAG5609837.1"/>
    </source>
</evidence>
<protein>
    <submittedName>
        <fullName evidence="2">Uncharacterized protein</fullName>
    </submittedName>
</protein>
<name>A0A9J5ZBS1_SOLCO</name>
<dbReference type="EMBL" id="JACXVP010000004">
    <property type="protein sequence ID" value="KAG5609837.1"/>
    <property type="molecule type" value="Genomic_DNA"/>
</dbReference>
<gene>
    <name evidence="2" type="ORF">H5410_021118</name>
</gene>
<keyword evidence="3" id="KW-1185">Reference proteome</keyword>
<feature type="compositionally biased region" description="Basic and acidic residues" evidence="1">
    <location>
        <begin position="126"/>
        <end position="135"/>
    </location>
</feature>
<organism evidence="2 3">
    <name type="scientific">Solanum commersonii</name>
    <name type="common">Commerson's wild potato</name>
    <name type="synonym">Commerson's nightshade</name>
    <dbReference type="NCBI Taxonomy" id="4109"/>
    <lineage>
        <taxon>Eukaryota</taxon>
        <taxon>Viridiplantae</taxon>
        <taxon>Streptophyta</taxon>
        <taxon>Embryophyta</taxon>
        <taxon>Tracheophyta</taxon>
        <taxon>Spermatophyta</taxon>
        <taxon>Magnoliopsida</taxon>
        <taxon>eudicotyledons</taxon>
        <taxon>Gunneridae</taxon>
        <taxon>Pentapetalae</taxon>
        <taxon>asterids</taxon>
        <taxon>lamiids</taxon>
        <taxon>Solanales</taxon>
        <taxon>Solanaceae</taxon>
        <taxon>Solanoideae</taxon>
        <taxon>Solaneae</taxon>
        <taxon>Solanum</taxon>
    </lineage>
</organism>
<sequence length="163" mass="18755">MIQSKRKKKVELKRAPNGEMKEFGELNLKILRIRVWIKGHTSLLFSLGCGAPNSTIEQKKTEIGSDIFKITSIPKMTMSNLKEVAFDEEQLVQFSLYIIHSKDHDDFILDDDADDNVGDENEVIKKNMSEKERQSSRGTHQITSPINKKRIIKKIVKVPPYQK</sequence>
<evidence type="ECO:0000313" key="3">
    <source>
        <dbReference type="Proteomes" id="UP000824120"/>
    </source>
</evidence>
<comment type="caution">
    <text evidence="2">The sequence shown here is derived from an EMBL/GenBank/DDBJ whole genome shotgun (WGS) entry which is preliminary data.</text>
</comment>
<reference evidence="2 3" key="1">
    <citation type="submission" date="2020-09" db="EMBL/GenBank/DDBJ databases">
        <title>De no assembly of potato wild relative species, Solanum commersonii.</title>
        <authorList>
            <person name="Cho K."/>
        </authorList>
    </citation>
    <scope>NUCLEOTIDE SEQUENCE [LARGE SCALE GENOMIC DNA]</scope>
    <source>
        <strain evidence="2">LZ3.2</strain>
        <tissue evidence="2">Leaf</tissue>
    </source>
</reference>
<dbReference type="Proteomes" id="UP000824120">
    <property type="component" value="Chromosome 4"/>
</dbReference>